<protein>
    <submittedName>
        <fullName evidence="3">LOW QUALITY PROTEIN: uncharacterized protein LOC106162085</fullName>
    </submittedName>
</protein>
<name>A0A1S3I903_LINAN</name>
<sequence length="275" mass="31735">MHYSFDFAQQLHYPSNAAQPGPIYFLTPRKCAIFGICCEALPQQVNYLIDESVNCSKGSNAVISFLHHFFETFGLGEKSVHLHCDNCSGQNKNRYVLYYFCWRVMRGMHTEVTLNFMPPGHTKFAPDWCFGLLKKCFRRSEVSCLNDLCSVVRESTPVSKVNIPQLVGQENGIVHVPTYNWQAYFNPVCKQDGDKKISHMRFSATNPGRVFYKSSLAEDELHVDLTSVEQHAQLQNMPERIEPPGLSYERKLYLYQNIRQFVREYQKDVVCPNPN</sequence>
<dbReference type="OrthoDB" id="10056684at2759"/>
<dbReference type="InterPro" id="IPR057191">
    <property type="entry name" value="DUF7869"/>
</dbReference>
<dbReference type="RefSeq" id="XP_013394668.2">
    <property type="nucleotide sequence ID" value="XM_013539214.2"/>
</dbReference>
<dbReference type="PANTHER" id="PTHR34415:SF1">
    <property type="entry name" value="INTEGRASE CATALYTIC DOMAIN-CONTAINING PROTEIN"/>
    <property type="match status" value="1"/>
</dbReference>
<accession>A0A1S3I903</accession>
<dbReference type="InParanoid" id="A0A1S3I903"/>
<dbReference type="STRING" id="7574.A0A1S3I903"/>
<gene>
    <name evidence="3" type="primary">LOC106162085</name>
</gene>
<proteinExistence type="predicted"/>
<keyword evidence="2" id="KW-1185">Reference proteome</keyword>
<evidence type="ECO:0000313" key="3">
    <source>
        <dbReference type="RefSeq" id="XP_013394668.2"/>
    </source>
</evidence>
<dbReference type="Pfam" id="PF25273">
    <property type="entry name" value="DUF7869"/>
    <property type="match status" value="1"/>
</dbReference>
<dbReference type="PANTHER" id="PTHR34415">
    <property type="entry name" value="INTEGRASE CATALYTIC DOMAIN-CONTAINING PROTEIN"/>
    <property type="match status" value="1"/>
</dbReference>
<evidence type="ECO:0000259" key="1">
    <source>
        <dbReference type="Pfam" id="PF25273"/>
    </source>
</evidence>
<dbReference type="KEGG" id="lak:106162085"/>
<dbReference type="Proteomes" id="UP000085678">
    <property type="component" value="Unplaced"/>
</dbReference>
<reference evidence="3" key="1">
    <citation type="submission" date="2025-08" db="UniProtKB">
        <authorList>
            <consortium name="RefSeq"/>
        </authorList>
    </citation>
    <scope>IDENTIFICATION</scope>
    <source>
        <tissue evidence="3">Gonads</tissue>
    </source>
</reference>
<organism evidence="2 3">
    <name type="scientific">Lingula anatina</name>
    <name type="common">Brachiopod</name>
    <name type="synonym">Lingula unguis</name>
    <dbReference type="NCBI Taxonomy" id="7574"/>
    <lineage>
        <taxon>Eukaryota</taxon>
        <taxon>Metazoa</taxon>
        <taxon>Spiralia</taxon>
        <taxon>Lophotrochozoa</taxon>
        <taxon>Brachiopoda</taxon>
        <taxon>Linguliformea</taxon>
        <taxon>Lingulata</taxon>
        <taxon>Lingulida</taxon>
        <taxon>Linguloidea</taxon>
        <taxon>Lingulidae</taxon>
        <taxon>Lingula</taxon>
    </lineage>
</organism>
<dbReference type="AlphaFoldDB" id="A0A1S3I903"/>
<dbReference type="GeneID" id="106162085"/>
<feature type="domain" description="DUF7869" evidence="1">
    <location>
        <begin position="32"/>
        <end position="205"/>
    </location>
</feature>
<evidence type="ECO:0000313" key="2">
    <source>
        <dbReference type="Proteomes" id="UP000085678"/>
    </source>
</evidence>